<dbReference type="SUPFAM" id="SSF55874">
    <property type="entry name" value="ATPase domain of HSP90 chaperone/DNA topoisomerase II/histidine kinase"/>
    <property type="match status" value="1"/>
</dbReference>
<dbReference type="PANTHER" id="PTHR45339:SF1">
    <property type="entry name" value="HYBRID SIGNAL TRANSDUCTION HISTIDINE KINASE J"/>
    <property type="match status" value="1"/>
</dbReference>
<keyword evidence="6" id="KW-0472">Membrane</keyword>
<evidence type="ECO:0000259" key="8">
    <source>
        <dbReference type="PROSITE" id="PS50110"/>
    </source>
</evidence>
<evidence type="ECO:0000259" key="7">
    <source>
        <dbReference type="PROSITE" id="PS50109"/>
    </source>
</evidence>
<feature type="domain" description="PAS" evidence="9">
    <location>
        <begin position="336"/>
        <end position="391"/>
    </location>
</feature>
<accession>A0A6L8LIH4</accession>
<dbReference type="RefSeq" id="WP_160973333.1">
    <property type="nucleotide sequence ID" value="NZ_WWEN01000003.1"/>
</dbReference>
<dbReference type="CDD" id="cd00130">
    <property type="entry name" value="PAS"/>
    <property type="match status" value="1"/>
</dbReference>
<dbReference type="InterPro" id="IPR000014">
    <property type="entry name" value="PAS"/>
</dbReference>
<evidence type="ECO:0000256" key="6">
    <source>
        <dbReference type="SAM" id="Phobius"/>
    </source>
</evidence>
<evidence type="ECO:0000259" key="9">
    <source>
        <dbReference type="PROSITE" id="PS50112"/>
    </source>
</evidence>
<dbReference type="Pfam" id="PF00512">
    <property type="entry name" value="HisKA"/>
    <property type="match status" value="1"/>
</dbReference>
<dbReference type="InterPro" id="IPR036890">
    <property type="entry name" value="HATPase_C_sf"/>
</dbReference>
<dbReference type="CDD" id="cd00082">
    <property type="entry name" value="HisKA"/>
    <property type="match status" value="1"/>
</dbReference>
<dbReference type="Gene3D" id="3.40.50.2300">
    <property type="match status" value="1"/>
</dbReference>
<keyword evidence="4" id="KW-0902">Two-component regulatory system</keyword>
<dbReference type="SUPFAM" id="SSF52172">
    <property type="entry name" value="CheY-like"/>
    <property type="match status" value="1"/>
</dbReference>
<dbReference type="Pfam" id="PF00072">
    <property type="entry name" value="Response_reg"/>
    <property type="match status" value="1"/>
</dbReference>
<evidence type="ECO:0000313" key="10">
    <source>
        <dbReference type="EMBL" id="MYM55655.1"/>
    </source>
</evidence>
<dbReference type="CDD" id="cd16922">
    <property type="entry name" value="HATPase_EvgS-ArcB-TorS-like"/>
    <property type="match status" value="1"/>
</dbReference>
<sequence>MERNFRPIVPLIALIYLLVILALITGYLLVESALDRKYQANLVSRLQDNMIATEAAVNQWADRRKREAIAASTLDIVRDAANSLMDVSDDREALLDHPDQQRLRDHFGPYLASGHIEGYFIIAPNGISLASSRIANTGTPNLLLDQSDQFLEAFAGATLITRLQPSDVPLNDDTSPRGTATQFVIAPIWNKDGVVSALIALRLSPRDDLLPLIESASLQMRLNAYAFDSDGNLLSKAAAKSRTPLLRTLPVRQALQGNNDISTDGYLNHAGEDVVGAWLYNADLGLGFVTEIDRETAYGLRDFFKTLDIVSLFAAIVVSTLAALAALRVTRLAEHKKRFVMSLMAANKDVNFIVNARGTITNVNPAFRSVFGLDPQFALGSEIGEFARVEDETKGDLTEKGLKALAAYPSDTMIRGQGIGKGKAGIPIGLRVDPIDSDSSDENYLVVVHDYRDIERREATLRDAYEKAEEGNRTKSSFLSTISHELRSPLISVISALDLIGDRLGRDEDASLISSSRRSAKLLLSMIDDVLDFARMENGNFELTPQDVSLENILQDTVDTLRWQSQSSHTKLIPFCAPDLPMVHADGLRLRQILLSVAGNAVKFSSQKQQDGEVRISLQNGAMRNGIQHVVLQVRDNGIGMTEDTIAEIFRPFTQGDGSIRRRYGGTGLGLSLTKRLVDLMDGRIDVKSVPGEGTTVEIDIPMQAIADRSGHDIGAARALHGKAVFFYGNDPDVAAILRCYVENAGAVLVTEDMPTQKNRHLKPDYVILYGETAEDLDMLSVGGSGAPRLEIVGLPDPTEQDPHGNRIALAELMPSLLIDRLNALSAKPARKPAGAAIPQSKVLLIEDDRMTREITMRMLDKLGIAADAVENGKEGLDLWRSGKYTLLLSDCHMPIMDGFQMASNIRAEETDKHLPKTPIVALSADLTMEIKQLCQRCDIDEYVPKPLTPDKLRTLMATYASNGKAHPDA</sequence>
<comment type="caution">
    <text evidence="10">The sequence shown here is derived from an EMBL/GenBank/DDBJ whole genome shotgun (WGS) entry which is preliminary data.</text>
</comment>
<dbReference type="PROSITE" id="PS50110">
    <property type="entry name" value="RESPONSE_REGULATORY"/>
    <property type="match status" value="1"/>
</dbReference>
<dbReference type="SUPFAM" id="SSF55785">
    <property type="entry name" value="PYP-like sensor domain (PAS domain)"/>
    <property type="match status" value="1"/>
</dbReference>
<feature type="modified residue" description="4-aspartylphosphate" evidence="5">
    <location>
        <position position="891"/>
    </location>
</feature>
<keyword evidence="6" id="KW-0812">Transmembrane</keyword>
<dbReference type="InterPro" id="IPR004358">
    <property type="entry name" value="Sig_transdc_His_kin-like_C"/>
</dbReference>
<dbReference type="SMART" id="SM00091">
    <property type="entry name" value="PAS"/>
    <property type="match status" value="1"/>
</dbReference>
<dbReference type="InterPro" id="IPR003594">
    <property type="entry name" value="HATPase_dom"/>
</dbReference>
<evidence type="ECO:0000256" key="4">
    <source>
        <dbReference type="ARBA" id="ARBA00023012"/>
    </source>
</evidence>
<dbReference type="GO" id="GO:0000155">
    <property type="term" value="F:phosphorelay sensor kinase activity"/>
    <property type="evidence" value="ECO:0007669"/>
    <property type="project" value="InterPro"/>
</dbReference>
<dbReference type="InterPro" id="IPR003661">
    <property type="entry name" value="HisK_dim/P_dom"/>
</dbReference>
<evidence type="ECO:0000256" key="2">
    <source>
        <dbReference type="ARBA" id="ARBA00012438"/>
    </source>
</evidence>
<dbReference type="Proteomes" id="UP000479043">
    <property type="component" value="Unassembled WGS sequence"/>
</dbReference>
<dbReference type="InterPro" id="IPR011006">
    <property type="entry name" value="CheY-like_superfamily"/>
</dbReference>
<feature type="domain" description="Histidine kinase" evidence="7">
    <location>
        <begin position="481"/>
        <end position="705"/>
    </location>
</feature>
<dbReference type="EMBL" id="WWEN01000003">
    <property type="protein sequence ID" value="MYM55655.1"/>
    <property type="molecule type" value="Genomic_DNA"/>
</dbReference>
<dbReference type="SMART" id="SM00388">
    <property type="entry name" value="HisKA"/>
    <property type="match status" value="1"/>
</dbReference>
<dbReference type="InterPro" id="IPR001789">
    <property type="entry name" value="Sig_transdc_resp-reg_receiver"/>
</dbReference>
<name>A0A6L8LIH4_9RHOB</name>
<feature type="transmembrane region" description="Helical" evidence="6">
    <location>
        <begin position="7"/>
        <end position="30"/>
    </location>
</feature>
<dbReference type="Gene3D" id="3.30.450.20">
    <property type="entry name" value="PAS domain"/>
    <property type="match status" value="1"/>
</dbReference>
<dbReference type="InterPro" id="IPR035965">
    <property type="entry name" value="PAS-like_dom_sf"/>
</dbReference>
<comment type="catalytic activity">
    <reaction evidence="1">
        <text>ATP + protein L-histidine = ADP + protein N-phospho-L-histidine.</text>
        <dbReference type="EC" id="2.7.13.3"/>
    </reaction>
</comment>
<dbReference type="CDD" id="cd17546">
    <property type="entry name" value="REC_hyHK_CKI1_RcsC-like"/>
    <property type="match status" value="1"/>
</dbReference>
<dbReference type="SMART" id="SM00448">
    <property type="entry name" value="REC"/>
    <property type="match status" value="1"/>
</dbReference>
<organism evidence="10 11">
    <name type="scientific">Thalassovita mangrovi</name>
    <dbReference type="NCBI Taxonomy" id="2692236"/>
    <lineage>
        <taxon>Bacteria</taxon>
        <taxon>Pseudomonadati</taxon>
        <taxon>Pseudomonadota</taxon>
        <taxon>Alphaproteobacteria</taxon>
        <taxon>Rhodobacterales</taxon>
        <taxon>Roseobacteraceae</taxon>
        <taxon>Thalassovita</taxon>
    </lineage>
</organism>
<dbReference type="SMART" id="SM00387">
    <property type="entry name" value="HATPase_c"/>
    <property type="match status" value="1"/>
</dbReference>
<dbReference type="PRINTS" id="PR00344">
    <property type="entry name" value="BCTRLSENSOR"/>
</dbReference>
<dbReference type="AlphaFoldDB" id="A0A6L8LIH4"/>
<evidence type="ECO:0000313" key="11">
    <source>
        <dbReference type="Proteomes" id="UP000479043"/>
    </source>
</evidence>
<dbReference type="Pfam" id="PF02518">
    <property type="entry name" value="HATPase_c"/>
    <property type="match status" value="1"/>
</dbReference>
<evidence type="ECO:0000256" key="3">
    <source>
        <dbReference type="ARBA" id="ARBA00022553"/>
    </source>
</evidence>
<dbReference type="InterPro" id="IPR005467">
    <property type="entry name" value="His_kinase_dom"/>
</dbReference>
<reference evidence="10 11" key="1">
    <citation type="submission" date="2020-01" db="EMBL/GenBank/DDBJ databases">
        <authorList>
            <person name="Chen S."/>
        </authorList>
    </citation>
    <scope>NUCLEOTIDE SEQUENCE [LARGE SCALE GENOMIC DNA]</scope>
    <source>
        <strain evidence="10 11">GS-10</strain>
    </source>
</reference>
<dbReference type="EC" id="2.7.13.3" evidence="2"/>
<dbReference type="PROSITE" id="PS50109">
    <property type="entry name" value="HIS_KIN"/>
    <property type="match status" value="1"/>
</dbReference>
<dbReference type="Gene3D" id="1.10.287.130">
    <property type="match status" value="1"/>
</dbReference>
<proteinExistence type="predicted"/>
<dbReference type="SUPFAM" id="SSF47384">
    <property type="entry name" value="Homodimeric domain of signal transducing histidine kinase"/>
    <property type="match status" value="1"/>
</dbReference>
<dbReference type="Gene3D" id="3.30.565.10">
    <property type="entry name" value="Histidine kinase-like ATPase, C-terminal domain"/>
    <property type="match status" value="1"/>
</dbReference>
<dbReference type="PROSITE" id="PS50112">
    <property type="entry name" value="PAS"/>
    <property type="match status" value="1"/>
</dbReference>
<dbReference type="PANTHER" id="PTHR45339">
    <property type="entry name" value="HYBRID SIGNAL TRANSDUCTION HISTIDINE KINASE J"/>
    <property type="match status" value="1"/>
</dbReference>
<evidence type="ECO:0000256" key="1">
    <source>
        <dbReference type="ARBA" id="ARBA00000085"/>
    </source>
</evidence>
<protein>
    <recommendedName>
        <fullName evidence="2">histidine kinase</fullName>
        <ecNumber evidence="2">2.7.13.3</ecNumber>
    </recommendedName>
</protein>
<keyword evidence="6" id="KW-1133">Transmembrane helix</keyword>
<evidence type="ECO:0000256" key="5">
    <source>
        <dbReference type="PROSITE-ProRule" id="PRU00169"/>
    </source>
</evidence>
<gene>
    <name evidence="10" type="ORF">GR167_10080</name>
</gene>
<feature type="domain" description="Response regulatory" evidence="8">
    <location>
        <begin position="842"/>
        <end position="961"/>
    </location>
</feature>
<dbReference type="InterPro" id="IPR036097">
    <property type="entry name" value="HisK_dim/P_sf"/>
</dbReference>
<keyword evidence="11" id="KW-1185">Reference proteome</keyword>
<keyword evidence="3 5" id="KW-0597">Phosphoprotein</keyword>